<dbReference type="AlphaFoldDB" id="A0A7C3WRS5"/>
<accession>A0A7C3WRS5</accession>
<evidence type="ECO:0008006" key="2">
    <source>
        <dbReference type="Google" id="ProtNLM"/>
    </source>
</evidence>
<comment type="caution">
    <text evidence="1">The sequence shown here is derived from an EMBL/GenBank/DDBJ whole genome shotgun (WGS) entry which is preliminary data.</text>
</comment>
<organism evidence="1">
    <name type="scientific">Desulfobacca acetoxidans</name>
    <dbReference type="NCBI Taxonomy" id="60893"/>
    <lineage>
        <taxon>Bacteria</taxon>
        <taxon>Pseudomonadati</taxon>
        <taxon>Thermodesulfobacteriota</taxon>
        <taxon>Desulfobaccia</taxon>
        <taxon>Desulfobaccales</taxon>
        <taxon>Desulfobaccaceae</taxon>
        <taxon>Desulfobacca</taxon>
    </lineage>
</organism>
<protein>
    <recommendedName>
        <fullName evidence="2">Response regulatory domain-containing protein</fullName>
    </recommendedName>
</protein>
<name>A0A7C3WRS5_9BACT</name>
<proteinExistence type="predicted"/>
<evidence type="ECO:0000313" key="1">
    <source>
        <dbReference type="EMBL" id="HGB15334.1"/>
    </source>
</evidence>
<reference evidence="1" key="1">
    <citation type="journal article" date="2020" name="mSystems">
        <title>Genome- and Community-Level Interaction Insights into Carbon Utilization and Element Cycling Functions of Hydrothermarchaeota in Hydrothermal Sediment.</title>
        <authorList>
            <person name="Zhou Z."/>
            <person name="Liu Y."/>
            <person name="Xu W."/>
            <person name="Pan J."/>
            <person name="Luo Z.H."/>
            <person name="Li M."/>
        </authorList>
    </citation>
    <scope>NUCLEOTIDE SEQUENCE [LARGE SCALE GENOMIC DNA]</scope>
    <source>
        <strain evidence="1">SpSt-776</strain>
    </source>
</reference>
<dbReference type="InterPro" id="IPR011006">
    <property type="entry name" value="CheY-like_superfamily"/>
</dbReference>
<gene>
    <name evidence="1" type="ORF">ENV62_08885</name>
</gene>
<sequence>MPTDKEVAVFLLVSGEKLRDQLLNILQEHHYHPVAMPGPEDLVQALKEYQYATVFLDCEAVSFYGRGIYSKIKVACKSSRVVLLCDKSHLKHRDIIKEAMEIGVYACLLAPFEGWEVLAMVRHSQARKPTKKRVKKRLSS</sequence>
<dbReference type="SUPFAM" id="SSF52172">
    <property type="entry name" value="CheY-like"/>
    <property type="match status" value="1"/>
</dbReference>
<dbReference type="EMBL" id="DTHB01000053">
    <property type="protein sequence ID" value="HGB15334.1"/>
    <property type="molecule type" value="Genomic_DNA"/>
</dbReference>
<dbReference type="Gene3D" id="3.40.50.2300">
    <property type="match status" value="1"/>
</dbReference>